<dbReference type="InterPro" id="IPR005361">
    <property type="entry name" value="UPF0158"/>
</dbReference>
<evidence type="ECO:0000313" key="2">
    <source>
        <dbReference type="Proteomes" id="UP000051835"/>
    </source>
</evidence>
<evidence type="ECO:0000313" key="1">
    <source>
        <dbReference type="EMBL" id="KRL48541.1"/>
    </source>
</evidence>
<comment type="caution">
    <text evidence="1">The sequence shown here is derived from an EMBL/GenBank/DDBJ whole genome shotgun (WGS) entry which is preliminary data.</text>
</comment>
<organism evidence="1 2">
    <name type="scientific">Levilactobacillus spicheri DSM 15429</name>
    <dbReference type="NCBI Taxonomy" id="1423805"/>
    <lineage>
        <taxon>Bacteria</taxon>
        <taxon>Bacillati</taxon>
        <taxon>Bacillota</taxon>
        <taxon>Bacilli</taxon>
        <taxon>Lactobacillales</taxon>
        <taxon>Lactobacillaceae</taxon>
        <taxon>Levilactobacillus</taxon>
    </lineage>
</organism>
<dbReference type="Proteomes" id="UP000051835">
    <property type="component" value="Unassembled WGS sequence"/>
</dbReference>
<proteinExistence type="predicted"/>
<dbReference type="EMBL" id="AZFC01000015">
    <property type="protein sequence ID" value="KRL48541.1"/>
    <property type="molecule type" value="Genomic_DNA"/>
</dbReference>
<dbReference type="RefSeq" id="WP_056963622.1">
    <property type="nucleotide sequence ID" value="NZ_AZFC01000015.1"/>
</dbReference>
<dbReference type="PATRIC" id="fig|1423805.4.peg.1026"/>
<dbReference type="AlphaFoldDB" id="A0A0R1QUY3"/>
<protein>
    <submittedName>
        <fullName evidence="1">Uncharacterized protein</fullName>
    </submittedName>
</protein>
<dbReference type="Pfam" id="PF03682">
    <property type="entry name" value="UPF0158"/>
    <property type="match status" value="1"/>
</dbReference>
<reference evidence="1 2" key="1">
    <citation type="journal article" date="2015" name="Genome Announc.">
        <title>Expanding the biotechnology potential of lactobacilli through comparative genomics of 213 strains and associated genera.</title>
        <authorList>
            <person name="Sun Z."/>
            <person name="Harris H.M."/>
            <person name="McCann A."/>
            <person name="Guo C."/>
            <person name="Argimon S."/>
            <person name="Zhang W."/>
            <person name="Yang X."/>
            <person name="Jeffery I.B."/>
            <person name="Cooney J.C."/>
            <person name="Kagawa T.F."/>
            <person name="Liu W."/>
            <person name="Song Y."/>
            <person name="Salvetti E."/>
            <person name="Wrobel A."/>
            <person name="Rasinkangas P."/>
            <person name="Parkhill J."/>
            <person name="Rea M.C."/>
            <person name="O'Sullivan O."/>
            <person name="Ritari J."/>
            <person name="Douillard F.P."/>
            <person name="Paul Ross R."/>
            <person name="Yang R."/>
            <person name="Briner A.E."/>
            <person name="Felis G.E."/>
            <person name="de Vos W.M."/>
            <person name="Barrangou R."/>
            <person name="Klaenhammer T.R."/>
            <person name="Caufield P.W."/>
            <person name="Cui Y."/>
            <person name="Zhang H."/>
            <person name="O'Toole P.W."/>
        </authorList>
    </citation>
    <scope>NUCLEOTIDE SEQUENCE [LARGE SCALE GENOMIC DNA]</scope>
    <source>
        <strain evidence="1 2">DSM 15429</strain>
    </source>
</reference>
<gene>
    <name evidence="1" type="ORF">FD37_GL000998</name>
</gene>
<name>A0A0R1QUY3_9LACO</name>
<accession>A0A0R1QUY3</accession>
<sequence>MTLNLTDITEAFDLMDDDIHYIYDRQTQEVQLQGADDLNLDEDALLDDEDRDEADDRYVALPSQFDIDDYQIMADFIAQLPAGEAQNALDRSIQGRGAFRFFRDTLPRFDLEDTWYHYRTIARDWCQENNIAYHEESAK</sequence>